<dbReference type="AlphaFoldDB" id="A0A0F9SBA0"/>
<organism evidence="1">
    <name type="scientific">marine sediment metagenome</name>
    <dbReference type="NCBI Taxonomy" id="412755"/>
    <lineage>
        <taxon>unclassified sequences</taxon>
        <taxon>metagenomes</taxon>
        <taxon>ecological metagenomes</taxon>
    </lineage>
</organism>
<dbReference type="SUPFAM" id="SSF81901">
    <property type="entry name" value="HCP-like"/>
    <property type="match status" value="1"/>
</dbReference>
<protein>
    <recommendedName>
        <fullName evidence="2">Tetratricopeptide repeat protein</fullName>
    </recommendedName>
</protein>
<dbReference type="Gene3D" id="1.10.10.10">
    <property type="entry name" value="Winged helix-like DNA-binding domain superfamily/Winged helix DNA-binding domain"/>
    <property type="match status" value="1"/>
</dbReference>
<gene>
    <name evidence="1" type="ORF">LCGC14_0493340</name>
</gene>
<dbReference type="InterPro" id="IPR036388">
    <property type="entry name" value="WH-like_DNA-bd_sf"/>
</dbReference>
<proteinExistence type="predicted"/>
<sequence length="551" mass="65948">MPAPSNDLRILVHIEENGPQRFTDLINNKELKLSRNTVNKYINQLRNDGFLGVSYEGKNKFNELTTKGKIRVETYFGKNNIKNRLKAYHLFEQQIKERRDKFLALFGNIPNHMLMDCMENLLDFEKMKFTLKLPSEEFKYYLAFFLARFNIEYAKSDIWRKLQPPVVQLSQKDFIIQFKLNEIEVKYFCQEWSKIRYHFDILDEDNNIWYLSSNTILYEIIMIEIVNRARRGSLQEILFDNFIFNVDNEVINILDDGIKSAQLELDLRQKTGLVSFITSMMKYFLGERKGYKRPWDNLPSDNQILLTMALDYEAELKNISDESVRKSEIMRTLHYIYGKLNNLEEAFYWGEEFIKADPGEGSILMVMIFMYYKEKRYDDFLRLVELSREKFDYNHYIKGILVDYYIDVVGDFDKALELIEEIERLLLSNPSLSDYFRKILGDKAQIYFKKTQIHQSLIYAERAWNEFGARNTELYNLIVDLYKLMENWESLEDFCLVAYIEDEFNPDLFPSLYFAYLKRNSTIKAEDLYAKVVKYYPDYIKVLDEINRKKE</sequence>
<dbReference type="SUPFAM" id="SSF46785">
    <property type="entry name" value="Winged helix' DNA-binding domain"/>
    <property type="match status" value="1"/>
</dbReference>
<reference evidence="1" key="1">
    <citation type="journal article" date="2015" name="Nature">
        <title>Complex archaea that bridge the gap between prokaryotes and eukaryotes.</title>
        <authorList>
            <person name="Spang A."/>
            <person name="Saw J.H."/>
            <person name="Jorgensen S.L."/>
            <person name="Zaremba-Niedzwiedzka K."/>
            <person name="Martijn J."/>
            <person name="Lind A.E."/>
            <person name="van Eijk R."/>
            <person name="Schleper C."/>
            <person name="Guy L."/>
            <person name="Ettema T.J."/>
        </authorList>
    </citation>
    <scope>NUCLEOTIDE SEQUENCE</scope>
</reference>
<dbReference type="InterPro" id="IPR011990">
    <property type="entry name" value="TPR-like_helical_dom_sf"/>
</dbReference>
<dbReference type="Gene3D" id="1.25.40.10">
    <property type="entry name" value="Tetratricopeptide repeat domain"/>
    <property type="match status" value="1"/>
</dbReference>
<evidence type="ECO:0000313" key="1">
    <source>
        <dbReference type="EMBL" id="KKN64289.1"/>
    </source>
</evidence>
<comment type="caution">
    <text evidence="1">The sequence shown here is derived from an EMBL/GenBank/DDBJ whole genome shotgun (WGS) entry which is preliminary data.</text>
</comment>
<dbReference type="EMBL" id="LAZR01000561">
    <property type="protein sequence ID" value="KKN64289.1"/>
    <property type="molecule type" value="Genomic_DNA"/>
</dbReference>
<name>A0A0F9SBA0_9ZZZZ</name>
<evidence type="ECO:0008006" key="2">
    <source>
        <dbReference type="Google" id="ProtNLM"/>
    </source>
</evidence>
<dbReference type="InterPro" id="IPR036390">
    <property type="entry name" value="WH_DNA-bd_sf"/>
</dbReference>
<accession>A0A0F9SBA0</accession>